<dbReference type="PROSITE" id="PS50983">
    <property type="entry name" value="FE_B12_PBP"/>
    <property type="match status" value="1"/>
</dbReference>
<comment type="similarity">
    <text evidence="2">Belongs to the bacterial solute-binding protein 8 family.</text>
</comment>
<dbReference type="Pfam" id="PF01497">
    <property type="entry name" value="Peripla_BP_2"/>
    <property type="match status" value="1"/>
</dbReference>
<evidence type="ECO:0000256" key="2">
    <source>
        <dbReference type="ARBA" id="ARBA00008814"/>
    </source>
</evidence>
<reference evidence="8 9" key="1">
    <citation type="submission" date="2019-06" db="EMBL/GenBank/DDBJ databases">
        <title>Genome sequence of Janthinobacterium lividum UCD_MED1.</title>
        <authorList>
            <person name="De Leon M.E."/>
            <person name="Jospin G."/>
        </authorList>
    </citation>
    <scope>NUCLEOTIDE SEQUENCE [LARGE SCALE GENOMIC DNA]</scope>
    <source>
        <strain evidence="8 9">UCD_MED1</strain>
    </source>
</reference>
<evidence type="ECO:0000256" key="1">
    <source>
        <dbReference type="ARBA" id="ARBA00004196"/>
    </source>
</evidence>
<evidence type="ECO:0000256" key="6">
    <source>
        <dbReference type="SAM" id="SignalP"/>
    </source>
</evidence>
<keyword evidence="4" id="KW-0408">Iron</keyword>
<comment type="caution">
    <text evidence="8">The sequence shown here is derived from an EMBL/GenBank/DDBJ whole genome shotgun (WGS) entry which is preliminary data.</text>
</comment>
<dbReference type="InterPro" id="IPR033870">
    <property type="entry name" value="FatB"/>
</dbReference>
<dbReference type="Proteomes" id="UP000305681">
    <property type="component" value="Unassembled WGS sequence"/>
</dbReference>
<dbReference type="RefSeq" id="WP_139092219.1">
    <property type="nucleotide sequence ID" value="NZ_VDGE01000012.1"/>
</dbReference>
<proteinExistence type="inferred from homology"/>
<keyword evidence="4" id="KW-0410">Iron transport</keyword>
<evidence type="ECO:0000256" key="4">
    <source>
        <dbReference type="ARBA" id="ARBA00022496"/>
    </source>
</evidence>
<evidence type="ECO:0000256" key="3">
    <source>
        <dbReference type="ARBA" id="ARBA00022448"/>
    </source>
</evidence>
<dbReference type="PANTHER" id="PTHR30532:SF28">
    <property type="entry name" value="PETROBACTIN-BINDING PROTEIN YCLQ"/>
    <property type="match status" value="1"/>
</dbReference>
<dbReference type="PROSITE" id="PS51257">
    <property type="entry name" value="PROKAR_LIPOPROTEIN"/>
    <property type="match status" value="1"/>
</dbReference>
<dbReference type="InterPro" id="IPR051313">
    <property type="entry name" value="Bact_iron-sidero_bind"/>
</dbReference>
<dbReference type="AlphaFoldDB" id="A0A5C4NMD3"/>
<organism evidence="8 9">
    <name type="scientific">Janthinobacterium lividum</name>
    <dbReference type="NCBI Taxonomy" id="29581"/>
    <lineage>
        <taxon>Bacteria</taxon>
        <taxon>Pseudomonadati</taxon>
        <taxon>Pseudomonadota</taxon>
        <taxon>Betaproteobacteria</taxon>
        <taxon>Burkholderiales</taxon>
        <taxon>Oxalobacteraceae</taxon>
        <taxon>Janthinobacterium</taxon>
    </lineage>
</organism>
<dbReference type="GO" id="GO:0030288">
    <property type="term" value="C:outer membrane-bounded periplasmic space"/>
    <property type="evidence" value="ECO:0007669"/>
    <property type="project" value="TreeGrafter"/>
</dbReference>
<keyword evidence="4" id="KW-0406">Ion transport</keyword>
<dbReference type="EMBL" id="VDGE01000012">
    <property type="protein sequence ID" value="TNC73579.1"/>
    <property type="molecule type" value="Genomic_DNA"/>
</dbReference>
<evidence type="ECO:0000313" key="8">
    <source>
        <dbReference type="EMBL" id="TNC73579.1"/>
    </source>
</evidence>
<evidence type="ECO:0000313" key="9">
    <source>
        <dbReference type="Proteomes" id="UP000305681"/>
    </source>
</evidence>
<dbReference type="InterPro" id="IPR002491">
    <property type="entry name" value="ABC_transptr_periplasmic_BD"/>
</dbReference>
<sequence length="327" mass="36047">MIWNKSRCALAVLLAAMAALQGCTDKVATAPPAPVASASEQAFTPITIVHKLGTTVIKHRPQRVAVLDMNEVDFLDQLGVPVAGMVKDYVPHFLTRYKDDANIRDLGAIVQPNLEHIHALQPDLVLMTSIQANHYKELSQIAPTLHFDVDYQNSESKHIDVVKQHLLTLGRIFGKEDLANRKAQELDAKVADARKVTLDRPEKALIVLHNNGAFSSFGVQSRYGFVFDALGVKPASSAIEAGLHGQPISSEFIQQANPDIIYVVDRTAVMEHRPVMTAEQMGNPLLRQTKAWKNGRVVFVDADAWYITAASVTSLKRVIDDVLKGYQ</sequence>
<dbReference type="PANTHER" id="PTHR30532">
    <property type="entry name" value="IRON III DICITRATE-BINDING PERIPLASMIC PROTEIN"/>
    <property type="match status" value="1"/>
</dbReference>
<dbReference type="GO" id="GO:1901678">
    <property type="term" value="P:iron coordination entity transport"/>
    <property type="evidence" value="ECO:0007669"/>
    <property type="project" value="UniProtKB-ARBA"/>
</dbReference>
<keyword evidence="3" id="KW-0813">Transport</keyword>
<name>A0A5C4NMD3_9BURK</name>
<gene>
    <name evidence="8" type="ORF">FHI69_23595</name>
</gene>
<evidence type="ECO:0000259" key="7">
    <source>
        <dbReference type="PROSITE" id="PS50983"/>
    </source>
</evidence>
<feature type="signal peptide" evidence="6">
    <location>
        <begin position="1"/>
        <end position="21"/>
    </location>
</feature>
<dbReference type="CDD" id="cd01140">
    <property type="entry name" value="FatB"/>
    <property type="match status" value="1"/>
</dbReference>
<keyword evidence="5 6" id="KW-0732">Signal</keyword>
<dbReference type="Gene3D" id="3.40.50.1980">
    <property type="entry name" value="Nitrogenase molybdenum iron protein domain"/>
    <property type="match status" value="2"/>
</dbReference>
<feature type="chain" id="PRO_5022838787" evidence="6">
    <location>
        <begin position="22"/>
        <end position="327"/>
    </location>
</feature>
<accession>A0A5C4NMD3</accession>
<protein>
    <submittedName>
        <fullName evidence="8">Siderophore ABC transporter substrate-binding protein</fullName>
    </submittedName>
</protein>
<feature type="domain" description="Fe/B12 periplasmic-binding" evidence="7">
    <location>
        <begin position="63"/>
        <end position="327"/>
    </location>
</feature>
<evidence type="ECO:0000256" key="5">
    <source>
        <dbReference type="ARBA" id="ARBA00022729"/>
    </source>
</evidence>
<comment type="subcellular location">
    <subcellularLocation>
        <location evidence="1">Cell envelope</location>
    </subcellularLocation>
</comment>
<dbReference type="SUPFAM" id="SSF53807">
    <property type="entry name" value="Helical backbone' metal receptor"/>
    <property type="match status" value="1"/>
</dbReference>